<dbReference type="Pfam" id="PF13399">
    <property type="entry name" value="LytR_C"/>
    <property type="match status" value="1"/>
</dbReference>
<accession>A0A137ZK11</accession>
<dbReference type="InterPro" id="IPR027381">
    <property type="entry name" value="LytR/CpsA/Psr_C"/>
</dbReference>
<dbReference type="Proteomes" id="UP000070409">
    <property type="component" value="Unassembled WGS sequence"/>
</dbReference>
<comment type="caution">
    <text evidence="3">The sequence shown here is derived from an EMBL/GenBank/DDBJ whole genome shotgun (WGS) entry which is preliminary data.</text>
</comment>
<evidence type="ECO:0000259" key="2">
    <source>
        <dbReference type="Pfam" id="PF13399"/>
    </source>
</evidence>
<reference evidence="3 4" key="1">
    <citation type="submission" date="2016-02" db="EMBL/GenBank/DDBJ databases">
        <authorList>
            <person name="Teng J.L."/>
            <person name="Tang Y."/>
            <person name="Huang Y."/>
            <person name="Guo F."/>
            <person name="Wei W."/>
            <person name="Chen J.H."/>
            <person name="Wong S.Y."/>
            <person name="Lau S.K."/>
            <person name="Woo P.C."/>
        </authorList>
    </citation>
    <scope>NUCLEOTIDE SEQUENCE [LARGE SCALE GENOMIC DNA]</scope>
    <source>
        <strain evidence="3 4">JCM 13375</strain>
    </source>
</reference>
<feature type="transmembrane region" description="Helical" evidence="1">
    <location>
        <begin position="12"/>
        <end position="34"/>
    </location>
</feature>
<proteinExistence type="predicted"/>
<keyword evidence="1" id="KW-1133">Transmembrane helix</keyword>
<gene>
    <name evidence="3" type="ORF">AXK61_02800</name>
</gene>
<evidence type="ECO:0000256" key="1">
    <source>
        <dbReference type="SAM" id="Phobius"/>
    </source>
</evidence>
<feature type="domain" description="LytR/CpsA/Psr regulator C-terminal" evidence="2">
    <location>
        <begin position="80"/>
        <end position="139"/>
    </location>
</feature>
<evidence type="ECO:0000313" key="3">
    <source>
        <dbReference type="EMBL" id="KXO98536.1"/>
    </source>
</evidence>
<name>A0A137ZK11_9ACTN</name>
<dbReference type="RefSeq" id="WP_068745025.1">
    <property type="nucleotide sequence ID" value="NZ_LSRE01000012.1"/>
</dbReference>
<dbReference type="EMBL" id="LSRE01000012">
    <property type="protein sequence ID" value="KXO98536.1"/>
    <property type="molecule type" value="Genomic_DNA"/>
</dbReference>
<sequence length="154" mass="15615">MSTQNTRAVPIRTIIMILISAAIILAAIGVHGLVTRNDDPQAALNAQEAKLKAAAAETTAAPVSKPTVCLLAVARAPLADATDRLKKAGVTVQPETAVWPNRPAAPRATTVYFDDGGEADAKTVASALPGSTTAARPAALEACAGVLAVAVVKK</sequence>
<keyword evidence="4" id="KW-1185">Reference proteome</keyword>
<keyword evidence="1" id="KW-0472">Membrane</keyword>
<evidence type="ECO:0000313" key="4">
    <source>
        <dbReference type="Proteomes" id="UP000070409"/>
    </source>
</evidence>
<organism evidence="3 4">
    <name type="scientific">Tsukamurella pseudospumae</name>
    <dbReference type="NCBI Taxonomy" id="239498"/>
    <lineage>
        <taxon>Bacteria</taxon>
        <taxon>Bacillati</taxon>
        <taxon>Actinomycetota</taxon>
        <taxon>Actinomycetes</taxon>
        <taxon>Mycobacteriales</taxon>
        <taxon>Tsukamurellaceae</taxon>
        <taxon>Tsukamurella</taxon>
    </lineage>
</organism>
<protein>
    <recommendedName>
        <fullName evidence="2">LytR/CpsA/Psr regulator C-terminal domain-containing protein</fullName>
    </recommendedName>
</protein>
<keyword evidence="1" id="KW-0812">Transmembrane</keyword>
<dbReference type="Gene3D" id="3.30.70.2390">
    <property type="match status" value="1"/>
</dbReference>